<name>A0A6N3DHH0_9FIRM</name>
<dbReference type="Pfam" id="PF02368">
    <property type="entry name" value="Big_2"/>
    <property type="match status" value="1"/>
</dbReference>
<feature type="domain" description="BIG2" evidence="1">
    <location>
        <begin position="73"/>
        <end position="125"/>
    </location>
</feature>
<dbReference type="InterPro" id="IPR003343">
    <property type="entry name" value="Big_2"/>
</dbReference>
<reference evidence="2" key="1">
    <citation type="submission" date="2019-11" db="EMBL/GenBank/DDBJ databases">
        <authorList>
            <person name="Feng L."/>
        </authorList>
    </citation>
    <scope>NUCLEOTIDE SEQUENCE</scope>
    <source>
        <strain evidence="2">RintestinalisLFYP67</strain>
    </source>
</reference>
<organism evidence="2">
    <name type="scientific">Roseburia intestinalis</name>
    <dbReference type="NCBI Taxonomy" id="166486"/>
    <lineage>
        <taxon>Bacteria</taxon>
        <taxon>Bacillati</taxon>
        <taxon>Bacillota</taxon>
        <taxon>Clostridia</taxon>
        <taxon>Lachnospirales</taxon>
        <taxon>Lachnospiraceae</taxon>
        <taxon>Roseburia</taxon>
    </lineage>
</organism>
<protein>
    <submittedName>
        <fullName evidence="2">Bacterial Ig-like domain (Group 2)</fullName>
    </submittedName>
</protein>
<evidence type="ECO:0000259" key="1">
    <source>
        <dbReference type="Pfam" id="PF02368"/>
    </source>
</evidence>
<gene>
    <name evidence="2" type="ORF">RILFYP67_01422</name>
</gene>
<dbReference type="InterPro" id="IPR008964">
    <property type="entry name" value="Invasin/intimin_cell_adhesion"/>
</dbReference>
<dbReference type="EMBL" id="CACRUM010000059">
    <property type="protein sequence ID" value="VYU25003.1"/>
    <property type="molecule type" value="Genomic_DNA"/>
</dbReference>
<evidence type="ECO:0000313" key="2">
    <source>
        <dbReference type="EMBL" id="VYU25003.1"/>
    </source>
</evidence>
<accession>A0A6N3DHH0</accession>
<dbReference type="SUPFAM" id="SSF49373">
    <property type="entry name" value="Invasin/intimin cell-adhesion fragments"/>
    <property type="match status" value="1"/>
</dbReference>
<dbReference type="Gene3D" id="2.60.40.1080">
    <property type="match status" value="2"/>
</dbReference>
<proteinExistence type="predicted"/>
<dbReference type="AlphaFoldDB" id="A0A6N3DHH0"/>
<sequence length="266" mass="29494">MIDTDYSEKGKGKIVLAENSVTLYPEKSFHKIYDHCGDAHSLEYYTEDYISHDRFIGKQLLVQKEKYGQAQIRVKSITGVKSNAISYKSSNTSVAAVSSTGFVTPKKVGTATITVTSKANKKVKAAYKVTVKKNDMVLAVGFDMYNNIKYYVKKNDDGTIEKQWVPLNREMFSATKNVATANSDDIGFTVTSSNENVLKINADDDLEVRGKGSSIITIKTVDGRWSYSWKVTVSDKPTSFAEYSTGFATGKGIDEAFEKDGWVTKL</sequence>